<evidence type="ECO:0000313" key="5">
    <source>
        <dbReference type="EMBL" id="CAG9310140.1"/>
    </source>
</evidence>
<evidence type="ECO:0000259" key="4">
    <source>
        <dbReference type="PROSITE" id="PS50011"/>
    </source>
</evidence>
<proteinExistence type="predicted"/>
<dbReference type="GO" id="GO:0004672">
    <property type="term" value="F:protein kinase activity"/>
    <property type="evidence" value="ECO:0007669"/>
    <property type="project" value="InterPro"/>
</dbReference>
<dbReference type="EMBL" id="CAJZBQ010000001">
    <property type="protein sequence ID" value="CAG9310140.1"/>
    <property type="molecule type" value="Genomic_DNA"/>
</dbReference>
<dbReference type="PROSITE" id="PS00107">
    <property type="entry name" value="PROTEIN_KINASE_ATP"/>
    <property type="match status" value="1"/>
</dbReference>
<feature type="compositionally biased region" description="Polar residues" evidence="3">
    <location>
        <begin position="393"/>
        <end position="413"/>
    </location>
</feature>
<dbReference type="GO" id="GO:0005524">
    <property type="term" value="F:ATP binding"/>
    <property type="evidence" value="ECO:0007669"/>
    <property type="project" value="UniProtKB-UniRule"/>
</dbReference>
<accession>A0AAU9I841</accession>
<feature type="region of interest" description="Disordered" evidence="3">
    <location>
        <begin position="350"/>
        <end position="413"/>
    </location>
</feature>
<feature type="binding site" evidence="2">
    <location>
        <position position="40"/>
    </location>
    <ligand>
        <name>ATP</name>
        <dbReference type="ChEBI" id="CHEBI:30616"/>
    </ligand>
</feature>
<comment type="caution">
    <text evidence="5">The sequence shown here is derived from an EMBL/GenBank/DDBJ whole genome shotgun (WGS) entry which is preliminary data.</text>
</comment>
<dbReference type="AlphaFoldDB" id="A0AAU9I841"/>
<dbReference type="SUPFAM" id="SSF56112">
    <property type="entry name" value="Protein kinase-like (PK-like)"/>
    <property type="match status" value="1"/>
</dbReference>
<evidence type="ECO:0000256" key="3">
    <source>
        <dbReference type="SAM" id="MobiDB-lite"/>
    </source>
</evidence>
<keyword evidence="2" id="KW-0547">Nucleotide-binding</keyword>
<dbReference type="PROSITE" id="PS50011">
    <property type="entry name" value="PROTEIN_KINASE_DOM"/>
    <property type="match status" value="1"/>
</dbReference>
<feature type="region of interest" description="Disordered" evidence="3">
    <location>
        <begin position="294"/>
        <end position="331"/>
    </location>
</feature>
<name>A0AAU9I841_9CILI</name>
<gene>
    <name evidence="5" type="ORF">BSTOLATCC_MIC349</name>
</gene>
<sequence>MQINEIFLDRYHITELIGSGGFGNVYRATDLKTSQEYAIKIDVKKRNQTLLESKILLDLQGGDGIPKLYTAGKYADLSYMITELLGPNINTLKEERGKKLELNTAVTVGNQVLDRLEYIHSRGYIHRDVKPSQFLLSMNKKDIYVCDFGLSCKYFYGNSHIPFRGHCNRIGSPSFASLNLHLGFQCSRRDDLESLSYMLVYMVKGSLPWNQNKFENSEKWQSIYALKAKISPTTLCNGCPPEFEKFLNYSRGLKFEEKPDYRYLKSLLSNAATRDYMTGYLEWLPFSEVSGKRKRKNQKNKSFGDNFEEDSSLDSIPSSVRKARRRSVKTKTIAPDDDVMIKVKPRRSMSITKLERIKDNDRKEKNRNSSGDSSPSLIVLHRVKRTRRKGSMGAQSDSPQMNFSESPTLNPSESIERDNFIMRNLMPGLNDINVSPFCEIPTRDDNTPRAGLPQILNRGILRELRKREKIEGVGSETVKNITKKLRDEVKETSLKNESSESCILF</sequence>
<keyword evidence="2" id="KW-0067">ATP-binding</keyword>
<feature type="compositionally biased region" description="Basic and acidic residues" evidence="3">
    <location>
        <begin position="353"/>
        <end position="367"/>
    </location>
</feature>
<dbReference type="CDD" id="cd14016">
    <property type="entry name" value="STKc_CK1"/>
    <property type="match status" value="1"/>
</dbReference>
<dbReference type="Gene3D" id="1.10.510.10">
    <property type="entry name" value="Transferase(Phosphotransferase) domain 1"/>
    <property type="match status" value="1"/>
</dbReference>
<dbReference type="InterPro" id="IPR050235">
    <property type="entry name" value="CK1_Ser-Thr_kinase"/>
</dbReference>
<feature type="compositionally biased region" description="Basic residues" evidence="3">
    <location>
        <begin position="381"/>
        <end position="390"/>
    </location>
</feature>
<dbReference type="PANTHER" id="PTHR11909">
    <property type="entry name" value="CASEIN KINASE-RELATED"/>
    <property type="match status" value="1"/>
</dbReference>
<organism evidence="5 6">
    <name type="scientific">Blepharisma stoltei</name>
    <dbReference type="NCBI Taxonomy" id="1481888"/>
    <lineage>
        <taxon>Eukaryota</taxon>
        <taxon>Sar</taxon>
        <taxon>Alveolata</taxon>
        <taxon>Ciliophora</taxon>
        <taxon>Postciliodesmatophora</taxon>
        <taxon>Heterotrichea</taxon>
        <taxon>Heterotrichida</taxon>
        <taxon>Blepharismidae</taxon>
        <taxon>Blepharisma</taxon>
    </lineage>
</organism>
<dbReference type="InterPro" id="IPR011009">
    <property type="entry name" value="Kinase-like_dom_sf"/>
</dbReference>
<dbReference type="Pfam" id="PF00069">
    <property type="entry name" value="Pkinase"/>
    <property type="match status" value="1"/>
</dbReference>
<evidence type="ECO:0000256" key="2">
    <source>
        <dbReference type="PROSITE-ProRule" id="PRU10141"/>
    </source>
</evidence>
<dbReference type="Proteomes" id="UP001162131">
    <property type="component" value="Unassembled WGS sequence"/>
</dbReference>
<dbReference type="InterPro" id="IPR000719">
    <property type="entry name" value="Prot_kinase_dom"/>
</dbReference>
<evidence type="ECO:0000256" key="1">
    <source>
        <dbReference type="ARBA" id="ARBA00023860"/>
    </source>
</evidence>
<protein>
    <recommendedName>
        <fullName evidence="1">Casein kinase I</fullName>
    </recommendedName>
</protein>
<evidence type="ECO:0000313" key="6">
    <source>
        <dbReference type="Proteomes" id="UP001162131"/>
    </source>
</evidence>
<dbReference type="InterPro" id="IPR017441">
    <property type="entry name" value="Protein_kinase_ATP_BS"/>
</dbReference>
<keyword evidence="6" id="KW-1185">Reference proteome</keyword>
<dbReference type="SMART" id="SM00220">
    <property type="entry name" value="S_TKc"/>
    <property type="match status" value="1"/>
</dbReference>
<feature type="domain" description="Protein kinase" evidence="4">
    <location>
        <begin position="11"/>
        <end position="287"/>
    </location>
</feature>
<reference evidence="5" key="1">
    <citation type="submission" date="2021-09" db="EMBL/GenBank/DDBJ databases">
        <authorList>
            <consortium name="AG Swart"/>
            <person name="Singh M."/>
            <person name="Singh A."/>
            <person name="Seah K."/>
            <person name="Emmerich C."/>
        </authorList>
    </citation>
    <scope>NUCLEOTIDE SEQUENCE</scope>
    <source>
        <strain evidence="5">ATCC30299</strain>
    </source>
</reference>